<gene>
    <name evidence="1" type="ORF">J0A67_00415</name>
</gene>
<dbReference type="RefSeq" id="WP_206567299.1">
    <property type="nucleotide sequence ID" value="NZ_JAFKCW010000001.1"/>
</dbReference>
<dbReference type="Proteomes" id="UP000664698">
    <property type="component" value="Unassembled WGS sequence"/>
</dbReference>
<dbReference type="EMBL" id="JAFKCW010000001">
    <property type="protein sequence ID" value="MBN7799297.1"/>
    <property type="molecule type" value="Genomic_DNA"/>
</dbReference>
<protein>
    <recommendedName>
        <fullName evidence="3">Lipoprotein</fullName>
    </recommendedName>
</protein>
<accession>A0ABS3BJY5</accession>
<evidence type="ECO:0008006" key="3">
    <source>
        <dbReference type="Google" id="ProtNLM"/>
    </source>
</evidence>
<comment type="caution">
    <text evidence="1">The sequence shown here is derived from an EMBL/GenBank/DDBJ whole genome shotgun (WGS) entry which is preliminary data.</text>
</comment>
<sequence length="266" mass="29553">MKNSLVLFSILALLWSCTEEVSRDINTDLTQEAEQFYRFSEAIGEASYLANISQSEYSSILSQELPGCPSITHSLDSLIITLDYSSDEVCEQENKIPRTGKIILDFTLSDSANSLWSLSYEDYTYRGGKIEGQRNFEGVSPEESQEIFENLRIELANGIGFTADGELSYVISSEELKPSSITSRGKITGMNPAGRDFSIVTSTAKVQLFQCYGQGWDLPQSGEELWMVSRGGTAELEYEVTFQNTETCNPIVTSSLPDGRTFQLNP</sequence>
<proteinExistence type="predicted"/>
<keyword evidence="2" id="KW-1185">Reference proteome</keyword>
<reference evidence="1 2" key="1">
    <citation type="submission" date="2021-03" db="EMBL/GenBank/DDBJ databases">
        <title>novel species isolated from a fishpond in China.</title>
        <authorList>
            <person name="Lu H."/>
            <person name="Cai Z."/>
        </authorList>
    </citation>
    <scope>NUCLEOTIDE SEQUENCE [LARGE SCALE GENOMIC DNA]</scope>
    <source>
        <strain evidence="1 2">JCM 31546</strain>
    </source>
</reference>
<name>A0ABS3BJY5_9BACT</name>
<evidence type="ECO:0000313" key="2">
    <source>
        <dbReference type="Proteomes" id="UP000664698"/>
    </source>
</evidence>
<evidence type="ECO:0000313" key="1">
    <source>
        <dbReference type="EMBL" id="MBN7799297.1"/>
    </source>
</evidence>
<organism evidence="1 2">
    <name type="scientific">Algoriphagus aestuariicola</name>
    <dbReference type="NCBI Taxonomy" id="1852016"/>
    <lineage>
        <taxon>Bacteria</taxon>
        <taxon>Pseudomonadati</taxon>
        <taxon>Bacteroidota</taxon>
        <taxon>Cytophagia</taxon>
        <taxon>Cytophagales</taxon>
        <taxon>Cyclobacteriaceae</taxon>
        <taxon>Algoriphagus</taxon>
    </lineage>
</organism>